<accession>A0A364NN62</accession>
<keyword evidence="2" id="KW-1185">Reference proteome</keyword>
<dbReference type="SUPFAM" id="SSF52402">
    <property type="entry name" value="Adenine nucleotide alpha hydrolases-like"/>
    <property type="match status" value="1"/>
</dbReference>
<sequence length="271" mass="28894">MSRNLARLHSSDEVSVTVLVSIGKHPVTGRLRRADQDARALEMALGLSDSEPRVIYAGPLNDSTEPALRGYLGMGVSELKVLRQSEQNDIVPALSGFLDNSPSSLILCGSRAELGESSGLVPYQLADALGYTLVSNVAVIEEVTATLAVVLQALPRGQRRRIEVVLPAILAVDTASPVARQVAYAKASRGFINCVVTDAAEDDATEQWHYQPARKRPKRLKIIKATSARDRFKAAAAKAEGTGGQVLTSVSAEEGAVAILKVLKEEGVLKT</sequence>
<gene>
    <name evidence="1" type="ORF">DN062_06985</name>
</gene>
<proteinExistence type="predicted"/>
<evidence type="ECO:0000313" key="1">
    <source>
        <dbReference type="EMBL" id="RAU18513.1"/>
    </source>
</evidence>
<reference evidence="1 2" key="1">
    <citation type="submission" date="2018-06" db="EMBL/GenBank/DDBJ databases">
        <title>Nitrincola tibetense sp. nov., isolated from Lake XuguoCo on Tibetan Plateau.</title>
        <authorList>
            <person name="Xing P."/>
        </authorList>
    </citation>
    <scope>NUCLEOTIDE SEQUENCE [LARGE SCALE GENOMIC DNA]</scope>
    <source>
        <strain evidence="2">xg18</strain>
    </source>
</reference>
<comment type="caution">
    <text evidence="1">The sequence shown here is derived from an EMBL/GenBank/DDBJ whole genome shotgun (WGS) entry which is preliminary data.</text>
</comment>
<dbReference type="AlphaFoldDB" id="A0A364NN62"/>
<protein>
    <submittedName>
        <fullName evidence="1">Electron transfer flavoprotein subunit beta</fullName>
    </submittedName>
</protein>
<organism evidence="1 2">
    <name type="scientific">Nitrincola tibetensis</name>
    <dbReference type="NCBI Taxonomy" id="2219697"/>
    <lineage>
        <taxon>Bacteria</taxon>
        <taxon>Pseudomonadati</taxon>
        <taxon>Pseudomonadota</taxon>
        <taxon>Gammaproteobacteria</taxon>
        <taxon>Oceanospirillales</taxon>
        <taxon>Oceanospirillaceae</taxon>
        <taxon>Nitrincola</taxon>
    </lineage>
</organism>
<dbReference type="RefSeq" id="WP_112158618.1">
    <property type="nucleotide sequence ID" value="NZ_QKRX01000004.1"/>
</dbReference>
<dbReference type="Proteomes" id="UP000250744">
    <property type="component" value="Unassembled WGS sequence"/>
</dbReference>
<name>A0A364NN62_9GAMM</name>
<dbReference type="OrthoDB" id="5598152at2"/>
<dbReference type="InterPro" id="IPR014729">
    <property type="entry name" value="Rossmann-like_a/b/a_fold"/>
</dbReference>
<evidence type="ECO:0000313" key="2">
    <source>
        <dbReference type="Proteomes" id="UP000250744"/>
    </source>
</evidence>
<dbReference type="Gene3D" id="3.40.50.620">
    <property type="entry name" value="HUPs"/>
    <property type="match status" value="1"/>
</dbReference>
<dbReference type="EMBL" id="QKRX01000004">
    <property type="protein sequence ID" value="RAU18513.1"/>
    <property type="molecule type" value="Genomic_DNA"/>
</dbReference>